<feature type="short sequence motif" description="'HIGH' region" evidence="8">
    <location>
        <begin position="9"/>
        <end position="19"/>
    </location>
</feature>
<evidence type="ECO:0000256" key="4">
    <source>
        <dbReference type="ARBA" id="ARBA00022741"/>
    </source>
</evidence>
<dbReference type="EC" id="6.1.1.17" evidence="8"/>
<dbReference type="InterPro" id="IPR000924">
    <property type="entry name" value="Glu/Gln-tRNA-synth"/>
</dbReference>
<keyword evidence="2 8" id="KW-0963">Cytoplasm</keyword>
<dbReference type="GO" id="GO:0006424">
    <property type="term" value="P:glutamyl-tRNA aminoacylation"/>
    <property type="evidence" value="ECO:0007669"/>
    <property type="project" value="UniProtKB-UniRule"/>
</dbReference>
<accession>A0A2S7IY24</accession>
<dbReference type="InterPro" id="IPR020058">
    <property type="entry name" value="Glu/Gln-tRNA-synth_Ib_cat-dom"/>
</dbReference>
<feature type="short sequence motif" description="'KMSKS' region" evidence="8">
    <location>
        <begin position="250"/>
        <end position="254"/>
    </location>
</feature>
<dbReference type="PROSITE" id="PS00178">
    <property type="entry name" value="AA_TRNA_LIGASE_I"/>
    <property type="match status" value="1"/>
</dbReference>
<evidence type="ECO:0000256" key="3">
    <source>
        <dbReference type="ARBA" id="ARBA00022598"/>
    </source>
</evidence>
<dbReference type="PRINTS" id="PR00987">
    <property type="entry name" value="TRNASYNTHGLU"/>
</dbReference>
<dbReference type="GO" id="GO:0004818">
    <property type="term" value="F:glutamate-tRNA ligase activity"/>
    <property type="evidence" value="ECO:0007669"/>
    <property type="project" value="UniProtKB-UniRule"/>
</dbReference>
<dbReference type="AlphaFoldDB" id="A0A2S7IY24"/>
<evidence type="ECO:0000313" key="12">
    <source>
        <dbReference type="Proteomes" id="UP000238493"/>
    </source>
</evidence>
<comment type="caution">
    <text evidence="11">The sequence shown here is derived from an EMBL/GenBank/DDBJ whole genome shotgun (WGS) entry which is preliminary data.</text>
</comment>
<dbReference type="Proteomes" id="UP000238493">
    <property type="component" value="Unassembled WGS sequence"/>
</dbReference>
<keyword evidence="7 8" id="KW-0030">Aminoacyl-tRNA synthetase</keyword>
<gene>
    <name evidence="8" type="primary">gltX</name>
    <name evidence="11" type="ORF">C3731_14195</name>
</gene>
<dbReference type="PANTHER" id="PTHR43311">
    <property type="entry name" value="GLUTAMATE--TRNA LIGASE"/>
    <property type="match status" value="1"/>
</dbReference>
<evidence type="ECO:0000259" key="9">
    <source>
        <dbReference type="Pfam" id="PF00749"/>
    </source>
</evidence>
<dbReference type="SUPFAM" id="SSF52374">
    <property type="entry name" value="Nucleotidylyl transferase"/>
    <property type="match status" value="1"/>
</dbReference>
<comment type="similarity">
    <text evidence="1 8">Belongs to the class-I aminoacyl-tRNA synthetase family. Glutamate--tRNA ligase type 1 subfamily.</text>
</comment>
<keyword evidence="12" id="KW-1185">Reference proteome</keyword>
<evidence type="ECO:0000256" key="2">
    <source>
        <dbReference type="ARBA" id="ARBA00022490"/>
    </source>
</evidence>
<evidence type="ECO:0000256" key="8">
    <source>
        <dbReference type="HAMAP-Rule" id="MF_00022"/>
    </source>
</evidence>
<comment type="caution">
    <text evidence="8">Lacks conserved residue(s) required for the propagation of feature annotation.</text>
</comment>
<dbReference type="GO" id="GO:0000049">
    <property type="term" value="F:tRNA binding"/>
    <property type="evidence" value="ECO:0007669"/>
    <property type="project" value="InterPro"/>
</dbReference>
<evidence type="ECO:0000256" key="1">
    <source>
        <dbReference type="ARBA" id="ARBA00007894"/>
    </source>
</evidence>
<dbReference type="InterPro" id="IPR001412">
    <property type="entry name" value="aa-tRNA-synth_I_CS"/>
</dbReference>
<dbReference type="InterPro" id="IPR014729">
    <property type="entry name" value="Rossmann-like_a/b/a_fold"/>
</dbReference>
<evidence type="ECO:0000256" key="7">
    <source>
        <dbReference type="ARBA" id="ARBA00023146"/>
    </source>
</evidence>
<proteinExistence type="inferred from homology"/>
<dbReference type="GO" id="GO:0005524">
    <property type="term" value="F:ATP binding"/>
    <property type="evidence" value="ECO:0007669"/>
    <property type="project" value="UniProtKB-UniRule"/>
</dbReference>
<dbReference type="Gene3D" id="1.10.10.350">
    <property type="match status" value="1"/>
</dbReference>
<comment type="subcellular location">
    <subcellularLocation>
        <location evidence="8">Cytoplasm</location>
    </subcellularLocation>
</comment>
<keyword evidence="3 8" id="KW-0436">Ligase</keyword>
<feature type="domain" description="Glutamyl/glutaminyl-tRNA synthetase class Ib catalytic" evidence="9">
    <location>
        <begin position="3"/>
        <end position="317"/>
    </location>
</feature>
<dbReference type="InterPro" id="IPR045462">
    <property type="entry name" value="aa-tRNA-synth_I_cd-bd"/>
</dbReference>
<evidence type="ECO:0000256" key="6">
    <source>
        <dbReference type="ARBA" id="ARBA00022917"/>
    </source>
</evidence>
<comment type="function">
    <text evidence="8">Catalyzes the attachment of glutamate to tRNA(Glu) in a two-step reaction: glutamate is first activated by ATP to form Glu-AMP and then transferred to the acceptor end of tRNA(Glu).</text>
</comment>
<sequence>MTVTVRFAPSPTGYIHIGNTRTALSNWLFAQKNGGKFILRYDDTDVERSKEEYAQAIAIDLDWLGVKPDRVEYQSKRFDVYGEAVEKLKQAGLLYACYETADELERRRKLRLARRLPPVYGREGLKLTEEERAAFEAEGRKPHWRFLLPNFDTDPFDTKRTEVHWDDLVRGPQTVDLASMSDPVLVREDGTYLYTLPSVVDDIDLGVTHIIRGDDHVTNTGVQISIFEALGAKAPVFGHHNLLTTISGEGLSKRTGALSVESLREAGFEPMAVASLAILIGTSENVSAAPNMASLAERFDLASISKSSAKFDPAELDTLNRSLLHEMSYSDAQSRLAALGISGDKAEPFWLAVRGNLDRFKDVTHWWSIVDGDLQEMPDFSEEDRAFLKEAFALLPPAPWDRQTWKIWTEAVKAATGRKGKNLFMPLRLALTGQPHGPELADLLMLIGRERILTRRP</sequence>
<dbReference type="PANTHER" id="PTHR43311:SF2">
    <property type="entry name" value="GLUTAMATE--TRNA LIGASE, MITOCHONDRIAL-RELATED"/>
    <property type="match status" value="1"/>
</dbReference>
<feature type="domain" description="Aminoacyl-tRNA synthetase class I anticodon-binding" evidence="10">
    <location>
        <begin position="381"/>
        <end position="455"/>
    </location>
</feature>
<evidence type="ECO:0000256" key="5">
    <source>
        <dbReference type="ARBA" id="ARBA00022840"/>
    </source>
</evidence>
<dbReference type="Pfam" id="PF00749">
    <property type="entry name" value="tRNA-synt_1c"/>
    <property type="match status" value="1"/>
</dbReference>
<dbReference type="InterPro" id="IPR008925">
    <property type="entry name" value="aa_tRNA-synth_I_cd-bd_sf"/>
</dbReference>
<organism evidence="11 12">
    <name type="scientific">Brucella oryzae</name>
    <dbReference type="NCBI Taxonomy" id="335286"/>
    <lineage>
        <taxon>Bacteria</taxon>
        <taxon>Pseudomonadati</taxon>
        <taxon>Pseudomonadota</taxon>
        <taxon>Alphaproteobacteria</taxon>
        <taxon>Hyphomicrobiales</taxon>
        <taxon>Brucellaceae</taxon>
        <taxon>Brucella/Ochrobactrum group</taxon>
        <taxon>Brucella</taxon>
    </lineage>
</organism>
<evidence type="ECO:0000313" key="11">
    <source>
        <dbReference type="EMBL" id="PQA72856.1"/>
    </source>
</evidence>
<comment type="subunit">
    <text evidence="8">Monomer.</text>
</comment>
<dbReference type="HAMAP" id="MF_00022">
    <property type="entry name" value="Glu_tRNA_synth_type1"/>
    <property type="match status" value="1"/>
</dbReference>
<name>A0A2S7IY24_9HYPH</name>
<keyword evidence="4 8" id="KW-0547">Nucleotide-binding</keyword>
<dbReference type="Pfam" id="PF19269">
    <property type="entry name" value="Anticodon_2"/>
    <property type="match status" value="1"/>
</dbReference>
<protein>
    <recommendedName>
        <fullName evidence="8">Glutamate--tRNA ligase</fullName>
        <ecNumber evidence="8">6.1.1.17</ecNumber>
    </recommendedName>
    <alternativeName>
        <fullName evidence="8">Glutamyl-tRNA synthetase</fullName>
        <shortName evidence="8">GluRS</shortName>
    </alternativeName>
</protein>
<dbReference type="RefSeq" id="WP_104756300.1">
    <property type="nucleotide sequence ID" value="NZ_JBHEEO010000008.1"/>
</dbReference>
<keyword evidence="5 8" id="KW-0067">ATP-binding</keyword>
<dbReference type="Gene3D" id="3.40.50.620">
    <property type="entry name" value="HUPs"/>
    <property type="match status" value="1"/>
</dbReference>
<dbReference type="GO" id="GO:0005737">
    <property type="term" value="C:cytoplasm"/>
    <property type="evidence" value="ECO:0007669"/>
    <property type="project" value="UniProtKB-SubCell"/>
</dbReference>
<dbReference type="SUPFAM" id="SSF48163">
    <property type="entry name" value="An anticodon-binding domain of class I aminoacyl-tRNA synthetases"/>
    <property type="match status" value="1"/>
</dbReference>
<dbReference type="OrthoDB" id="9807503at2"/>
<dbReference type="InterPro" id="IPR020751">
    <property type="entry name" value="aa-tRNA-synth_I_codon-bd_sub2"/>
</dbReference>
<evidence type="ECO:0000259" key="10">
    <source>
        <dbReference type="Pfam" id="PF19269"/>
    </source>
</evidence>
<keyword evidence="6 8" id="KW-0648">Protein biosynthesis</keyword>
<comment type="catalytic activity">
    <reaction evidence="8">
        <text>tRNA(Glu) + L-glutamate + ATP = L-glutamyl-tRNA(Glu) + AMP + diphosphate</text>
        <dbReference type="Rhea" id="RHEA:23540"/>
        <dbReference type="Rhea" id="RHEA-COMP:9663"/>
        <dbReference type="Rhea" id="RHEA-COMP:9680"/>
        <dbReference type="ChEBI" id="CHEBI:29985"/>
        <dbReference type="ChEBI" id="CHEBI:30616"/>
        <dbReference type="ChEBI" id="CHEBI:33019"/>
        <dbReference type="ChEBI" id="CHEBI:78442"/>
        <dbReference type="ChEBI" id="CHEBI:78520"/>
        <dbReference type="ChEBI" id="CHEBI:456215"/>
        <dbReference type="EC" id="6.1.1.17"/>
    </reaction>
</comment>
<feature type="binding site" evidence="8">
    <location>
        <position position="253"/>
    </location>
    <ligand>
        <name>ATP</name>
        <dbReference type="ChEBI" id="CHEBI:30616"/>
    </ligand>
</feature>
<reference evidence="11 12" key="1">
    <citation type="submission" date="2018-02" db="EMBL/GenBank/DDBJ databases">
        <title>Draft genome sequence of Ochrobactrum oryzae found in Brazil.</title>
        <authorList>
            <person name="Cerdeira L."/>
            <person name="Andrade F."/>
            <person name="Zacariotto T."/>
            <person name="Barbosa B."/>
            <person name="Santos S."/>
            <person name="Cassetari V."/>
            <person name="Lincopan N."/>
        </authorList>
    </citation>
    <scope>NUCLEOTIDE SEQUENCE [LARGE SCALE GENOMIC DNA]</scope>
    <source>
        <strain evidence="11 12">OA447</strain>
    </source>
</reference>
<dbReference type="InterPro" id="IPR049940">
    <property type="entry name" value="GluQ/Sye"/>
</dbReference>
<dbReference type="EMBL" id="PTRC01000024">
    <property type="protein sequence ID" value="PQA72856.1"/>
    <property type="molecule type" value="Genomic_DNA"/>
</dbReference>
<dbReference type="NCBIfam" id="TIGR00464">
    <property type="entry name" value="gltX_bact"/>
    <property type="match status" value="1"/>
</dbReference>
<dbReference type="InterPro" id="IPR004527">
    <property type="entry name" value="Glu-tRNA-ligase_bac/mito"/>
</dbReference>